<organism evidence="1 2">
    <name type="scientific">Saccharata proteae CBS 121410</name>
    <dbReference type="NCBI Taxonomy" id="1314787"/>
    <lineage>
        <taxon>Eukaryota</taxon>
        <taxon>Fungi</taxon>
        <taxon>Dikarya</taxon>
        <taxon>Ascomycota</taxon>
        <taxon>Pezizomycotina</taxon>
        <taxon>Dothideomycetes</taxon>
        <taxon>Dothideomycetes incertae sedis</taxon>
        <taxon>Botryosphaeriales</taxon>
        <taxon>Saccharataceae</taxon>
        <taxon>Saccharata</taxon>
    </lineage>
</organism>
<sequence length="271" mass="30462">MTWQHPLLSSSPSFFTLDLSTLLNPSIINRYRSLGERLFTSRIYHLMNSAILSPVNNLRNITIVVAAIRSGALRLSPEQQRDIVYARSCAENELISASIDYASSPTYSASAASIYVRQLLVQATRLALLIYSAVFLNQDYPGARPLIAPTGMRALTRRLLKIVHMCRSNKHAEVSAAAAFEMEPLFWICTQGAVSDEVEQRQGFLEVLKDLRWDLGVANVLHASVVLEKYLFVEAMHGEYLRDVWMEVQEGEVIRLGGETSTVVRDQEEED</sequence>
<dbReference type="EMBL" id="ML978712">
    <property type="protein sequence ID" value="KAF2091180.1"/>
    <property type="molecule type" value="Genomic_DNA"/>
</dbReference>
<dbReference type="Proteomes" id="UP000799776">
    <property type="component" value="Unassembled WGS sequence"/>
</dbReference>
<name>A0A9P4LZK2_9PEZI</name>
<keyword evidence="2" id="KW-1185">Reference proteome</keyword>
<reference evidence="1" key="1">
    <citation type="journal article" date="2020" name="Stud. Mycol.">
        <title>101 Dothideomycetes genomes: a test case for predicting lifestyles and emergence of pathogens.</title>
        <authorList>
            <person name="Haridas S."/>
            <person name="Albert R."/>
            <person name="Binder M."/>
            <person name="Bloem J."/>
            <person name="Labutti K."/>
            <person name="Salamov A."/>
            <person name="Andreopoulos B."/>
            <person name="Baker S."/>
            <person name="Barry K."/>
            <person name="Bills G."/>
            <person name="Bluhm B."/>
            <person name="Cannon C."/>
            <person name="Castanera R."/>
            <person name="Culley D."/>
            <person name="Daum C."/>
            <person name="Ezra D."/>
            <person name="Gonzalez J."/>
            <person name="Henrissat B."/>
            <person name="Kuo A."/>
            <person name="Liang C."/>
            <person name="Lipzen A."/>
            <person name="Lutzoni F."/>
            <person name="Magnuson J."/>
            <person name="Mondo S."/>
            <person name="Nolan M."/>
            <person name="Ohm R."/>
            <person name="Pangilinan J."/>
            <person name="Park H.-J."/>
            <person name="Ramirez L."/>
            <person name="Alfaro M."/>
            <person name="Sun H."/>
            <person name="Tritt A."/>
            <person name="Yoshinaga Y."/>
            <person name="Zwiers L.-H."/>
            <person name="Turgeon B."/>
            <person name="Goodwin S."/>
            <person name="Spatafora J."/>
            <person name="Crous P."/>
            <person name="Grigoriev I."/>
        </authorList>
    </citation>
    <scope>NUCLEOTIDE SEQUENCE</scope>
    <source>
        <strain evidence="1">CBS 121410</strain>
    </source>
</reference>
<dbReference type="AlphaFoldDB" id="A0A9P4LZK2"/>
<comment type="caution">
    <text evidence="1">The sequence shown here is derived from an EMBL/GenBank/DDBJ whole genome shotgun (WGS) entry which is preliminary data.</text>
</comment>
<protein>
    <submittedName>
        <fullName evidence="1">Uncharacterized protein</fullName>
    </submittedName>
</protein>
<accession>A0A9P4LZK2</accession>
<gene>
    <name evidence="1" type="ORF">K490DRAFT_62502</name>
</gene>
<proteinExistence type="predicted"/>
<evidence type="ECO:0000313" key="2">
    <source>
        <dbReference type="Proteomes" id="UP000799776"/>
    </source>
</evidence>
<evidence type="ECO:0000313" key="1">
    <source>
        <dbReference type="EMBL" id="KAF2091180.1"/>
    </source>
</evidence>